<dbReference type="RefSeq" id="WP_119930002.1">
    <property type="nucleotide sequence ID" value="NZ_QZEY01000016.1"/>
</dbReference>
<dbReference type="Proteomes" id="UP000265768">
    <property type="component" value="Unassembled WGS sequence"/>
</dbReference>
<dbReference type="Pfam" id="PF07228">
    <property type="entry name" value="SpoIIE"/>
    <property type="match status" value="1"/>
</dbReference>
<dbReference type="Pfam" id="PF08448">
    <property type="entry name" value="PAS_4"/>
    <property type="match status" value="1"/>
</dbReference>
<name>A0A3A4A6E6_9ACTN</name>
<evidence type="ECO:0000256" key="1">
    <source>
        <dbReference type="ARBA" id="ARBA00022801"/>
    </source>
</evidence>
<dbReference type="InterPro" id="IPR013656">
    <property type="entry name" value="PAS_4"/>
</dbReference>
<dbReference type="SUPFAM" id="SSF81606">
    <property type="entry name" value="PP2C-like"/>
    <property type="match status" value="1"/>
</dbReference>
<dbReference type="InterPro" id="IPR052016">
    <property type="entry name" value="Bact_Sigma-Reg"/>
</dbReference>
<dbReference type="SMART" id="SM00331">
    <property type="entry name" value="PP2C_SIG"/>
    <property type="match status" value="1"/>
</dbReference>
<keyword evidence="1" id="KW-0378">Hydrolase</keyword>
<dbReference type="SMART" id="SM00091">
    <property type="entry name" value="PAS"/>
    <property type="match status" value="1"/>
</dbReference>
<proteinExistence type="predicted"/>
<dbReference type="InterPro" id="IPR003018">
    <property type="entry name" value="GAF"/>
</dbReference>
<comment type="caution">
    <text evidence="3">The sequence shown here is derived from an EMBL/GenBank/DDBJ whole genome shotgun (WGS) entry which is preliminary data.</text>
</comment>
<evidence type="ECO:0000313" key="3">
    <source>
        <dbReference type="EMBL" id="RJL24145.1"/>
    </source>
</evidence>
<dbReference type="OrthoDB" id="3493177at2"/>
<dbReference type="EMBL" id="QZEY01000016">
    <property type="protein sequence ID" value="RJL24145.1"/>
    <property type="molecule type" value="Genomic_DNA"/>
</dbReference>
<feature type="domain" description="PAS" evidence="2">
    <location>
        <begin position="79"/>
        <end position="149"/>
    </location>
</feature>
<sequence>MRDNQDERVTAQQRDREVRALLERVAALRQAAGLPDANPGLLFEAALVELELAAASLEETVEVRQRGRGGGERGSGDAERRLLRAVFQHVPAPVVVLEPDGTVRRVNKDAADLLGTAQGYATGKPFPIFLDLGARAALRTHLAAALRNNGVQHARLRVLGVPDELPFTFSRVEIPGETDPVIVAVAGVRPGRTASTGHSAEPQEITDVIRRMELLSTLTRLLFENAVDSEFNEATGLLRCARVLAEDFADWVIIDVERRGALRRHAVAGRLDERHAEAAGLVQDLDPRAGTLPLRVYASDEAQLIPHVDDVDILGTAADGRPVSALLGATSVLSAPISAEGDSLGAITLVRSSAAFQLADLWLMERVAEQLALLMKAERMFQRRTEVAQALQSSLLPSRLGAFPGVESAACYQASARGLDVGGDFYDMFPVADEGFGAVLGDVCGKGEVAAAVTATARHAVRVLSRSQPKPDQVLHTVNEILLAEHDRFVTTILVSLTWRDRVLHASVASAGHPPALVVRADGVVRRLRGGGLALGLFDDAEADVEEIELEPGDTLFLYSDGVLDACVELGDRFGQQRLVDQLARHADAPVDEMVRAVESAVLDFCRHDLRDDISMLALRVVDPDEEGL</sequence>
<protein>
    <submittedName>
        <fullName evidence="3">GAF domain-containing protein</fullName>
    </submittedName>
</protein>
<dbReference type="Gene3D" id="3.30.450.40">
    <property type="match status" value="1"/>
</dbReference>
<gene>
    <name evidence="3" type="ORF">D5H75_30305</name>
</gene>
<dbReference type="SUPFAM" id="SSF55785">
    <property type="entry name" value="PYP-like sensor domain (PAS domain)"/>
    <property type="match status" value="1"/>
</dbReference>
<dbReference type="PROSITE" id="PS50112">
    <property type="entry name" value="PAS"/>
    <property type="match status" value="1"/>
</dbReference>
<dbReference type="InterPro" id="IPR001932">
    <property type="entry name" value="PPM-type_phosphatase-like_dom"/>
</dbReference>
<evidence type="ECO:0000313" key="4">
    <source>
        <dbReference type="Proteomes" id="UP000265768"/>
    </source>
</evidence>
<dbReference type="Pfam" id="PF01590">
    <property type="entry name" value="GAF"/>
    <property type="match status" value="1"/>
</dbReference>
<dbReference type="InterPro" id="IPR000014">
    <property type="entry name" value="PAS"/>
</dbReference>
<dbReference type="AlphaFoldDB" id="A0A3A4A6E6"/>
<reference evidence="3 4" key="1">
    <citation type="submission" date="2018-09" db="EMBL/GenBank/DDBJ databases">
        <title>YIM 75507 draft genome.</title>
        <authorList>
            <person name="Tang S."/>
            <person name="Feng Y."/>
        </authorList>
    </citation>
    <scope>NUCLEOTIDE SEQUENCE [LARGE SCALE GENOMIC DNA]</scope>
    <source>
        <strain evidence="3 4">YIM 75507</strain>
    </source>
</reference>
<evidence type="ECO:0000259" key="2">
    <source>
        <dbReference type="PROSITE" id="PS50112"/>
    </source>
</evidence>
<accession>A0A3A4A6E6</accession>
<dbReference type="InterPro" id="IPR036457">
    <property type="entry name" value="PPM-type-like_dom_sf"/>
</dbReference>
<organism evidence="3 4">
    <name type="scientific">Bailinhaonella thermotolerans</name>
    <dbReference type="NCBI Taxonomy" id="1070861"/>
    <lineage>
        <taxon>Bacteria</taxon>
        <taxon>Bacillati</taxon>
        <taxon>Actinomycetota</taxon>
        <taxon>Actinomycetes</taxon>
        <taxon>Streptosporangiales</taxon>
        <taxon>Streptosporangiaceae</taxon>
        <taxon>Bailinhaonella</taxon>
    </lineage>
</organism>
<dbReference type="InterPro" id="IPR029016">
    <property type="entry name" value="GAF-like_dom_sf"/>
</dbReference>
<dbReference type="GO" id="GO:0016791">
    <property type="term" value="F:phosphatase activity"/>
    <property type="evidence" value="ECO:0007669"/>
    <property type="project" value="TreeGrafter"/>
</dbReference>
<keyword evidence="4" id="KW-1185">Reference proteome</keyword>
<dbReference type="InterPro" id="IPR035965">
    <property type="entry name" value="PAS-like_dom_sf"/>
</dbReference>
<dbReference type="Gene3D" id="3.60.40.10">
    <property type="entry name" value="PPM-type phosphatase domain"/>
    <property type="match status" value="1"/>
</dbReference>
<dbReference type="Gene3D" id="3.30.450.20">
    <property type="entry name" value="PAS domain"/>
    <property type="match status" value="1"/>
</dbReference>
<dbReference type="SUPFAM" id="SSF55781">
    <property type="entry name" value="GAF domain-like"/>
    <property type="match status" value="1"/>
</dbReference>
<dbReference type="PANTHER" id="PTHR43156:SF2">
    <property type="entry name" value="STAGE II SPORULATION PROTEIN E"/>
    <property type="match status" value="1"/>
</dbReference>
<dbReference type="PANTHER" id="PTHR43156">
    <property type="entry name" value="STAGE II SPORULATION PROTEIN E-RELATED"/>
    <property type="match status" value="1"/>
</dbReference>